<dbReference type="InterPro" id="IPR003346">
    <property type="entry name" value="Transposase_20"/>
</dbReference>
<reference evidence="3 4" key="1">
    <citation type="submission" date="2020-12" db="EMBL/GenBank/DDBJ databases">
        <title>Bacterial novel species Pedobacter sp. SD-b isolated from soil.</title>
        <authorList>
            <person name="Jung H.-Y."/>
        </authorList>
    </citation>
    <scope>NUCLEOTIDE SEQUENCE [LARGE SCALE GENOMIC DNA]</scope>
    <source>
        <strain evidence="3 4">SD-b</strain>
    </source>
</reference>
<dbReference type="Proteomes" id="UP000660024">
    <property type="component" value="Unassembled WGS sequence"/>
</dbReference>
<dbReference type="PANTHER" id="PTHR33055:SF3">
    <property type="entry name" value="PUTATIVE TRANSPOSASE FOR IS117-RELATED"/>
    <property type="match status" value="1"/>
</dbReference>
<accession>A0ABS1BLA1</accession>
<dbReference type="Pfam" id="PF02371">
    <property type="entry name" value="Transposase_20"/>
    <property type="match status" value="1"/>
</dbReference>
<evidence type="ECO:0000313" key="4">
    <source>
        <dbReference type="Proteomes" id="UP000660024"/>
    </source>
</evidence>
<protein>
    <submittedName>
        <fullName evidence="3">Transposase</fullName>
    </submittedName>
</protein>
<proteinExistence type="predicted"/>
<evidence type="ECO:0000313" key="3">
    <source>
        <dbReference type="EMBL" id="MBK0383588.1"/>
    </source>
</evidence>
<feature type="domain" description="Transposase IS116/IS110/IS902 C-terminal" evidence="2">
    <location>
        <begin position="205"/>
        <end position="290"/>
    </location>
</feature>
<comment type="caution">
    <text evidence="3">The sequence shown here is derived from an EMBL/GenBank/DDBJ whole genome shotgun (WGS) entry which is preliminary data.</text>
</comment>
<dbReference type="RefSeq" id="WP_200586444.1">
    <property type="nucleotide sequence ID" value="NZ_JAEHFY010000015.1"/>
</dbReference>
<dbReference type="InterPro" id="IPR002525">
    <property type="entry name" value="Transp_IS110-like_N"/>
</dbReference>
<evidence type="ECO:0000259" key="1">
    <source>
        <dbReference type="Pfam" id="PF01548"/>
    </source>
</evidence>
<name>A0ABS1BLA1_9SPHI</name>
<sequence>MTQTTFVGIGVSKATIDAFINGFNEHKVFTNTFRGYDALLNWIGKHVPDSGCKELRVCFEHTGLYSIPLATYLAKASIPFCMISALQIKRSLGIARGKTDRIDTKIIADYAYTFREKLILTKLPDREIMQLHLLLSLRDRLVKTRAGFEAPKDEQKRFLMHSDVLDFSPVYSTLIEQIKVQEKQIDKTIQLIISRTPELKTTFDLITSIKGVGKIVGAYMIVYTHNFTRFSTWRKFACFAGTAPFQNESGTTYRGKTKVSSLANKKIKKMLHISSLCASRYDTELSAYYHKRVQVGKSKMATLNILRNKILARIFAVATRRSAYVDLNKYAA</sequence>
<dbReference type="InterPro" id="IPR047650">
    <property type="entry name" value="Transpos_IS110"/>
</dbReference>
<evidence type="ECO:0000259" key="2">
    <source>
        <dbReference type="Pfam" id="PF02371"/>
    </source>
</evidence>
<organism evidence="3 4">
    <name type="scientific">Pedobacter segetis</name>
    <dbReference type="NCBI Taxonomy" id="2793069"/>
    <lineage>
        <taxon>Bacteria</taxon>
        <taxon>Pseudomonadati</taxon>
        <taxon>Bacteroidota</taxon>
        <taxon>Sphingobacteriia</taxon>
        <taxon>Sphingobacteriales</taxon>
        <taxon>Sphingobacteriaceae</taxon>
        <taxon>Pedobacter</taxon>
    </lineage>
</organism>
<dbReference type="PANTHER" id="PTHR33055">
    <property type="entry name" value="TRANSPOSASE FOR INSERTION SEQUENCE ELEMENT IS1111A"/>
    <property type="match status" value="1"/>
</dbReference>
<gene>
    <name evidence="3" type="ORF">I5M32_11525</name>
</gene>
<dbReference type="EMBL" id="JAEHFY010000015">
    <property type="protein sequence ID" value="MBK0383588.1"/>
    <property type="molecule type" value="Genomic_DNA"/>
</dbReference>
<dbReference type="Pfam" id="PF01548">
    <property type="entry name" value="DEDD_Tnp_IS110"/>
    <property type="match status" value="1"/>
</dbReference>
<keyword evidence="4" id="KW-1185">Reference proteome</keyword>
<feature type="domain" description="Transposase IS110-like N-terminal" evidence="1">
    <location>
        <begin position="7"/>
        <end position="146"/>
    </location>
</feature>